<evidence type="ECO:0000259" key="4">
    <source>
        <dbReference type="PROSITE" id="PS50222"/>
    </source>
</evidence>
<dbReference type="PROSITE" id="PS51829">
    <property type="entry name" value="P_HOMO_B"/>
    <property type="match status" value="1"/>
</dbReference>
<protein>
    <submittedName>
        <fullName evidence="6">EF hand</fullName>
    </submittedName>
</protein>
<keyword evidence="2" id="KW-0378">Hydrolase</keyword>
<evidence type="ECO:0000256" key="2">
    <source>
        <dbReference type="ARBA" id="ARBA00022801"/>
    </source>
</evidence>
<dbReference type="InterPro" id="IPR002884">
    <property type="entry name" value="P_dom"/>
</dbReference>
<dbReference type="GO" id="GO:0004252">
    <property type="term" value="F:serine-type endopeptidase activity"/>
    <property type="evidence" value="ECO:0007669"/>
    <property type="project" value="InterPro"/>
</dbReference>
<dbReference type="AlphaFoldDB" id="A0A517SPL0"/>
<dbReference type="PROSITE" id="PS00018">
    <property type="entry name" value="EF_HAND_1"/>
    <property type="match status" value="3"/>
</dbReference>
<dbReference type="InterPro" id="IPR018247">
    <property type="entry name" value="EF_Hand_1_Ca_BS"/>
</dbReference>
<dbReference type="InterPro" id="IPR008979">
    <property type="entry name" value="Galactose-bd-like_sf"/>
</dbReference>
<proteinExistence type="predicted"/>
<evidence type="ECO:0000259" key="5">
    <source>
        <dbReference type="PROSITE" id="PS51829"/>
    </source>
</evidence>
<dbReference type="RefSeq" id="WP_419188001.1">
    <property type="nucleotide sequence ID" value="NZ_CP036272.1"/>
</dbReference>
<name>A0A517SPL0_9BACT</name>
<evidence type="ECO:0000313" key="7">
    <source>
        <dbReference type="Proteomes" id="UP000315003"/>
    </source>
</evidence>
<organism evidence="6 7">
    <name type="scientific">Stieleria bergensis</name>
    <dbReference type="NCBI Taxonomy" id="2528025"/>
    <lineage>
        <taxon>Bacteria</taxon>
        <taxon>Pseudomonadati</taxon>
        <taxon>Planctomycetota</taxon>
        <taxon>Planctomycetia</taxon>
        <taxon>Pirellulales</taxon>
        <taxon>Pirellulaceae</taxon>
        <taxon>Stieleria</taxon>
    </lineage>
</organism>
<dbReference type="Pfam" id="PF13202">
    <property type="entry name" value="EF-hand_5"/>
    <property type="match status" value="1"/>
</dbReference>
<dbReference type="Gene3D" id="2.60.120.260">
    <property type="entry name" value="Galactose-binding domain-like"/>
    <property type="match status" value="1"/>
</dbReference>
<dbReference type="GO" id="GO:0005509">
    <property type="term" value="F:calcium ion binding"/>
    <property type="evidence" value="ECO:0007669"/>
    <property type="project" value="InterPro"/>
</dbReference>
<keyword evidence="7" id="KW-1185">Reference proteome</keyword>
<dbReference type="GO" id="GO:0006508">
    <property type="term" value="P:proteolysis"/>
    <property type="evidence" value="ECO:0007669"/>
    <property type="project" value="UniProtKB-KW"/>
</dbReference>
<dbReference type="Gene3D" id="1.10.238.10">
    <property type="entry name" value="EF-hand"/>
    <property type="match status" value="2"/>
</dbReference>
<dbReference type="Pfam" id="PF01483">
    <property type="entry name" value="P_proprotein"/>
    <property type="match status" value="1"/>
</dbReference>
<dbReference type="SUPFAM" id="SSF49785">
    <property type="entry name" value="Galactose-binding domain-like"/>
    <property type="match status" value="1"/>
</dbReference>
<dbReference type="SUPFAM" id="SSF47473">
    <property type="entry name" value="EF-hand"/>
    <property type="match status" value="2"/>
</dbReference>
<feature type="domain" description="P/Homo B" evidence="5">
    <location>
        <begin position="360"/>
        <end position="515"/>
    </location>
</feature>
<feature type="compositionally biased region" description="Basic and acidic residues" evidence="3">
    <location>
        <begin position="573"/>
        <end position="645"/>
    </location>
</feature>
<sequence>MFRFDSVDDQLAGLRVFLTAVTLAALVLLGETNAWGQAGLRESLELLDRDQNGYLDPEEVTPLARPYLERIAKARRLSLKRPNRIDQLQEAARIYYALQNGVAGEDVRPEREATLKRFGPGLDDLVVPQFGEGPVKHPYEMRDVYEARSTIRRLDRDEDGKLDRREAYRGKWTHRDPFSMDLNKDDLLSEQELAQRYARRRQLNSDAGELVKRAVRVGNGIERSDDPGKREREERERRDWWRTGGNRFWLTSALISRYDSNKNGRLEENETIDMKLPVGMIDVDRNGELTRDELFAYVQKQQDQTGGQVEGLPSWFYESDANQDKQIELTEYAKEINEETVNQFLAMDANGDGFLTTMEVLSSKSMMGGVFSSEDAELLPPKKTIVSEIEISEDFVIQDLNVQLNITHTSTGMLDAFLTGPDETRIELFTAVGGGDDHFQKTTFDDQSRYNIVKARPPFEGNFQPEGLIKRQPGLSAFNGKSIKGTWQLSIVGTRSERFGMLHHWSIIATPDKVNLPATGEPNAEDEQASEKATPAISTSAVSFTSEKPQWSGENQSAYKNPSSSRSMAEYWTPERKAEYADKLRKPDAAKWDSMSDRERQAFNERRNQAIAKMKEEMRQFKGKDTKSGKEKDRENPKEILQKRS</sequence>
<reference evidence="6 7" key="1">
    <citation type="submission" date="2019-02" db="EMBL/GenBank/DDBJ databases">
        <title>Deep-cultivation of Planctomycetes and their phenomic and genomic characterization uncovers novel biology.</title>
        <authorList>
            <person name="Wiegand S."/>
            <person name="Jogler M."/>
            <person name="Boedeker C."/>
            <person name="Pinto D."/>
            <person name="Vollmers J."/>
            <person name="Rivas-Marin E."/>
            <person name="Kohn T."/>
            <person name="Peeters S.H."/>
            <person name="Heuer A."/>
            <person name="Rast P."/>
            <person name="Oberbeckmann S."/>
            <person name="Bunk B."/>
            <person name="Jeske O."/>
            <person name="Meyerdierks A."/>
            <person name="Storesund J.E."/>
            <person name="Kallscheuer N."/>
            <person name="Luecker S."/>
            <person name="Lage O.M."/>
            <person name="Pohl T."/>
            <person name="Merkel B.J."/>
            <person name="Hornburger P."/>
            <person name="Mueller R.-W."/>
            <person name="Bruemmer F."/>
            <person name="Labrenz M."/>
            <person name="Spormann A.M."/>
            <person name="Op den Camp H."/>
            <person name="Overmann J."/>
            <person name="Amann R."/>
            <person name="Jetten M.S.M."/>
            <person name="Mascher T."/>
            <person name="Medema M.H."/>
            <person name="Devos D.P."/>
            <person name="Kaster A.-K."/>
            <person name="Ovreas L."/>
            <person name="Rohde M."/>
            <person name="Galperin M.Y."/>
            <person name="Jogler C."/>
        </authorList>
    </citation>
    <scope>NUCLEOTIDE SEQUENCE [LARGE SCALE GENOMIC DNA]</scope>
    <source>
        <strain evidence="6 7">SV_7m_r</strain>
    </source>
</reference>
<dbReference type="InterPro" id="IPR002048">
    <property type="entry name" value="EF_hand_dom"/>
</dbReference>
<accession>A0A517SPL0</accession>
<keyword evidence="1" id="KW-0645">Protease</keyword>
<feature type="compositionally biased region" description="Polar residues" evidence="3">
    <location>
        <begin position="536"/>
        <end position="567"/>
    </location>
</feature>
<feature type="region of interest" description="Disordered" evidence="3">
    <location>
        <begin position="513"/>
        <end position="645"/>
    </location>
</feature>
<evidence type="ECO:0000313" key="6">
    <source>
        <dbReference type="EMBL" id="QDT58067.1"/>
    </source>
</evidence>
<evidence type="ECO:0000256" key="1">
    <source>
        <dbReference type="ARBA" id="ARBA00022670"/>
    </source>
</evidence>
<feature type="domain" description="EF-hand" evidence="4">
    <location>
        <begin position="35"/>
        <end position="70"/>
    </location>
</feature>
<dbReference type="InterPro" id="IPR011992">
    <property type="entry name" value="EF-hand-dom_pair"/>
</dbReference>
<dbReference type="Proteomes" id="UP000315003">
    <property type="component" value="Chromosome"/>
</dbReference>
<evidence type="ECO:0000256" key="3">
    <source>
        <dbReference type="SAM" id="MobiDB-lite"/>
    </source>
</evidence>
<gene>
    <name evidence="6" type="ORF">SV7mr_05560</name>
</gene>
<dbReference type="EMBL" id="CP036272">
    <property type="protein sequence ID" value="QDT58067.1"/>
    <property type="molecule type" value="Genomic_DNA"/>
</dbReference>
<dbReference type="PROSITE" id="PS50222">
    <property type="entry name" value="EF_HAND_2"/>
    <property type="match status" value="1"/>
</dbReference>